<dbReference type="GO" id="GO:0012505">
    <property type="term" value="C:endomembrane system"/>
    <property type="evidence" value="ECO:0007669"/>
    <property type="project" value="UniProtKB-SubCell"/>
</dbReference>
<dbReference type="InterPro" id="IPR001675">
    <property type="entry name" value="Glyco_trans_29"/>
</dbReference>
<evidence type="ECO:0000313" key="10">
    <source>
        <dbReference type="Proteomes" id="UP000005952"/>
    </source>
</evidence>
<proteinExistence type="predicted"/>
<dbReference type="STRING" id="670307.HYPDE_23433"/>
<evidence type="ECO:0000256" key="6">
    <source>
        <dbReference type="ARBA" id="ARBA00022989"/>
    </source>
</evidence>
<evidence type="ECO:0000256" key="1">
    <source>
        <dbReference type="ARBA" id="ARBA00004167"/>
    </source>
</evidence>
<keyword evidence="3" id="KW-0328">Glycosyltransferase</keyword>
<dbReference type="RefSeq" id="WP_015596411.1">
    <property type="nucleotide sequence ID" value="NC_021172.1"/>
</dbReference>
<protein>
    <submittedName>
        <fullName evidence="9">Glycosyltransferase</fullName>
    </submittedName>
</protein>
<name>N0B0E7_9HYPH</name>
<evidence type="ECO:0000256" key="5">
    <source>
        <dbReference type="ARBA" id="ARBA00022692"/>
    </source>
</evidence>
<dbReference type="OrthoDB" id="5614897at2"/>
<dbReference type="InterPro" id="IPR038578">
    <property type="entry name" value="GT29-like_sf"/>
</dbReference>
<dbReference type="GO" id="GO:0008373">
    <property type="term" value="F:sialyltransferase activity"/>
    <property type="evidence" value="ECO:0007669"/>
    <property type="project" value="InterPro"/>
</dbReference>
<dbReference type="Proteomes" id="UP000005952">
    <property type="component" value="Chromosome"/>
</dbReference>
<dbReference type="Pfam" id="PF00777">
    <property type="entry name" value="Glyco_transf_29"/>
    <property type="match status" value="1"/>
</dbReference>
<keyword evidence="5" id="KW-0812">Transmembrane</keyword>
<evidence type="ECO:0000256" key="2">
    <source>
        <dbReference type="ARBA" id="ARBA00004308"/>
    </source>
</evidence>
<evidence type="ECO:0000256" key="7">
    <source>
        <dbReference type="ARBA" id="ARBA00023136"/>
    </source>
</evidence>
<keyword evidence="6" id="KW-1133">Transmembrane helix</keyword>
<evidence type="ECO:0000256" key="8">
    <source>
        <dbReference type="ARBA" id="ARBA00023180"/>
    </source>
</evidence>
<dbReference type="eggNOG" id="ENOG502ZC62">
    <property type="taxonomic scope" value="Bacteria"/>
</dbReference>
<accession>N0B0E7</accession>
<comment type="subcellular location">
    <subcellularLocation>
        <location evidence="2">Endomembrane system</location>
    </subcellularLocation>
    <subcellularLocation>
        <location evidence="1">Membrane</location>
        <topology evidence="1">Single-pass membrane protein</topology>
    </subcellularLocation>
</comment>
<keyword evidence="7" id="KW-0472">Membrane</keyword>
<dbReference type="HOGENOM" id="CLU_1265516_0_0_5"/>
<dbReference type="KEGG" id="hdt:HYPDE_23433"/>
<keyword evidence="10" id="KW-1185">Reference proteome</keyword>
<reference evidence="9 10" key="1">
    <citation type="journal article" date="2013" name="Genome Announc.">
        <title>Genome sequences for three denitrifying bacterial strains isolated from a uranium- and nitrate-contaminated subsurface environment.</title>
        <authorList>
            <person name="Venkatramanan R."/>
            <person name="Prakash O."/>
            <person name="Woyke T."/>
            <person name="Chain P."/>
            <person name="Goodwin L.A."/>
            <person name="Watson D."/>
            <person name="Brooks S."/>
            <person name="Kostka J.E."/>
            <person name="Green S.J."/>
        </authorList>
    </citation>
    <scope>NUCLEOTIDE SEQUENCE [LARGE SCALE GENOMIC DNA]</scope>
    <source>
        <strain evidence="9 10">1NES1</strain>
    </source>
</reference>
<dbReference type="GO" id="GO:0016020">
    <property type="term" value="C:membrane"/>
    <property type="evidence" value="ECO:0007669"/>
    <property type="project" value="UniProtKB-SubCell"/>
</dbReference>
<keyword evidence="4 9" id="KW-0808">Transferase</keyword>
<sequence>MLRIIRQYISDLDCRRKHPELYDDVLQAKRMEHCIKAFSHKTVAIVGNADSIFEHSSGKVIDGADVVVRINRGAPSNFTAQGRRTDILCLAMPMERASISEMFGNPSIIFVSPRRAILSSDLMGSVAVLPLQNWKVVSLLLDGCRPSAGMIATWIAHYLLQATSVSLYGFDWKKTKTHYADKMRRKHHNWALEEALMTRWAKEGWLELPPVSNRLRLP</sequence>
<dbReference type="EMBL" id="CP005587">
    <property type="protein sequence ID" value="AGK56373.1"/>
    <property type="molecule type" value="Genomic_DNA"/>
</dbReference>
<organism evidence="9 10">
    <name type="scientific">Hyphomicrobium denitrificans 1NES1</name>
    <dbReference type="NCBI Taxonomy" id="670307"/>
    <lineage>
        <taxon>Bacteria</taxon>
        <taxon>Pseudomonadati</taxon>
        <taxon>Pseudomonadota</taxon>
        <taxon>Alphaproteobacteria</taxon>
        <taxon>Hyphomicrobiales</taxon>
        <taxon>Hyphomicrobiaceae</taxon>
        <taxon>Hyphomicrobium</taxon>
    </lineage>
</organism>
<evidence type="ECO:0000313" key="9">
    <source>
        <dbReference type="EMBL" id="AGK56373.1"/>
    </source>
</evidence>
<gene>
    <name evidence="9" type="ORF">HYPDE_23433</name>
</gene>
<evidence type="ECO:0000256" key="3">
    <source>
        <dbReference type="ARBA" id="ARBA00022676"/>
    </source>
</evidence>
<dbReference type="AlphaFoldDB" id="N0B0E7"/>
<dbReference type="Gene3D" id="3.90.1480.20">
    <property type="entry name" value="Glycosyl transferase family 29"/>
    <property type="match status" value="2"/>
</dbReference>
<evidence type="ECO:0000256" key="4">
    <source>
        <dbReference type="ARBA" id="ARBA00022679"/>
    </source>
</evidence>
<keyword evidence="8" id="KW-0325">Glycoprotein</keyword>